<evidence type="ECO:0000313" key="3">
    <source>
        <dbReference type="Proteomes" id="UP000028524"/>
    </source>
</evidence>
<dbReference type="InParanoid" id="A0A084QSZ0"/>
<gene>
    <name evidence="2" type="ORF">S40285_02999</name>
</gene>
<accession>A0A084QSZ0</accession>
<dbReference type="STRING" id="1283841.A0A084QSZ0"/>
<reference evidence="2 3" key="1">
    <citation type="journal article" date="2014" name="BMC Genomics">
        <title>Comparative genome sequencing reveals chemotype-specific gene clusters in the toxigenic black mold Stachybotrys.</title>
        <authorList>
            <person name="Semeiks J."/>
            <person name="Borek D."/>
            <person name="Otwinowski Z."/>
            <person name="Grishin N.V."/>
        </authorList>
    </citation>
    <scope>NUCLEOTIDE SEQUENCE [LARGE SCALE GENOMIC DNA]</scope>
    <source>
        <strain evidence="2 3">IBT 40285</strain>
    </source>
</reference>
<proteinExistence type="predicted"/>
<evidence type="ECO:0000256" key="1">
    <source>
        <dbReference type="SAM" id="MobiDB-lite"/>
    </source>
</evidence>
<name>A0A084QSZ0_STAC4</name>
<feature type="region of interest" description="Disordered" evidence="1">
    <location>
        <begin position="833"/>
        <end position="889"/>
    </location>
</feature>
<dbReference type="OrthoDB" id="5401106at2759"/>
<feature type="region of interest" description="Disordered" evidence="1">
    <location>
        <begin position="517"/>
        <end position="540"/>
    </location>
</feature>
<dbReference type="OMA" id="WKPVFRE"/>
<keyword evidence="3" id="KW-1185">Reference proteome</keyword>
<dbReference type="HOGENOM" id="CLU_006328_0_0_1"/>
<feature type="compositionally biased region" description="Basic and acidic residues" evidence="1">
    <location>
        <begin position="517"/>
        <end position="535"/>
    </location>
</feature>
<evidence type="ECO:0000313" key="2">
    <source>
        <dbReference type="EMBL" id="KFA67075.1"/>
    </source>
</evidence>
<dbReference type="EMBL" id="KL660255">
    <property type="protein sequence ID" value="KFA67075.1"/>
    <property type="molecule type" value="Genomic_DNA"/>
</dbReference>
<organism evidence="2 3">
    <name type="scientific">Stachybotrys chlorohalonatus (strain IBT 40285)</name>
    <dbReference type="NCBI Taxonomy" id="1283841"/>
    <lineage>
        <taxon>Eukaryota</taxon>
        <taxon>Fungi</taxon>
        <taxon>Dikarya</taxon>
        <taxon>Ascomycota</taxon>
        <taxon>Pezizomycotina</taxon>
        <taxon>Sordariomycetes</taxon>
        <taxon>Hypocreomycetidae</taxon>
        <taxon>Hypocreales</taxon>
        <taxon>Stachybotryaceae</taxon>
        <taxon>Stachybotrys</taxon>
    </lineage>
</organism>
<feature type="compositionally biased region" description="Polar residues" evidence="1">
    <location>
        <begin position="878"/>
        <end position="889"/>
    </location>
</feature>
<protein>
    <submittedName>
        <fullName evidence="2">Uncharacterized protein</fullName>
    </submittedName>
</protein>
<sequence>MDKPLGSIVAFEGHREIILTQLRLLPTSSQILILPSIESYLPSDILEQEDFDATTLIRKTHDAAQARNNTAREFLKGSSPTSKRLVFLNGGTSSAQSLCIREIMRKEADGDAMEAESIYNELTQDGLTGLEARGKRYKRRHLLGYSIEQPEDYLFEDPITRAMRAADALDRLTANLQPSNSLDFTATTTLHARRSSLPLYGYSDSFCDAAPFFMFGTHAHNAIDDDCQSSHPPTPSFATAHYDRFCETPSYVVQTPLLQTPCCTGEAYGTPVMSPHASEDAAPWSDAFSLQSPDVEYGEAAVLDMRGPTRKTAVPKVRSLDRIYPASPKHREPCFSLELCGLDGVASSRSSKTSCGLSSQGEYVDGPRTVIIGPKQPAVVLTPVPGGNKCKPNSLYLDRGTEPDAVAELETCFEPVLPATEDLVIYFKDEVPDILLDSVISTFKDEYYYPATRKATCPAPTFAESLPGTPQSPTTQIPEWELTTTSARQGCFFGAAEEYDPFSYTQPHVSWFPAKKEQNTAVHPERPPTPERTPRDSTSVEGEGLHVFNIAPYQTAVAVQNSLRAILNVYFPPKSQGYRHLEFSVLPELEGLWKPVFREVDPNSLWQNNRKVDLILAIGSQRGVGKEYLSMVTAQLEKLGSKIAGSCRSGRLDFRYLLANVMQAFTAQPLANQTCDNPFANPYLLATLIIPHLETYLAQHPGIRYLLLDFPPEHLPTVLALQRLAGVDLMKVAQVVNSESEVAQPFTHIRGANRSSRAADAATLPAPSFGSDVMVSNANFLLTSTATAAEIATFITTIHDILVEISPLYNVEEVAHSDAGFGASTISAATFIPSSHGRHHPPALQSNFSPYSGSGYRPRPASSHSTRARNPPRLDSPETVSSVSDTIQTPLSTRSKFGRSWRHDEPSVFAFDPAEDSDYDVEERRLLPVYMQKPPKGNSRKALKFLGLA</sequence>
<dbReference type="Proteomes" id="UP000028524">
    <property type="component" value="Unassembled WGS sequence"/>
</dbReference>
<dbReference type="AlphaFoldDB" id="A0A084QSZ0"/>